<dbReference type="EMBL" id="CADEAL010001796">
    <property type="protein sequence ID" value="CAB1435684.1"/>
    <property type="molecule type" value="Genomic_DNA"/>
</dbReference>
<dbReference type="Pfam" id="PF22834">
    <property type="entry name" value="Polo_box_4"/>
    <property type="match status" value="1"/>
</dbReference>
<gene>
    <name evidence="5" type="ORF">PLEPLA_LOCUS23738</name>
</gene>
<comment type="caution">
    <text evidence="5">The sequence shown here is derived from an EMBL/GenBank/DDBJ whole genome shotgun (WGS) entry which is preliminary data.</text>
</comment>
<proteinExistence type="predicted"/>
<dbReference type="Proteomes" id="UP001153269">
    <property type="component" value="Unassembled WGS sequence"/>
</dbReference>
<organism evidence="5 6">
    <name type="scientific">Pleuronectes platessa</name>
    <name type="common">European plaice</name>
    <dbReference type="NCBI Taxonomy" id="8262"/>
    <lineage>
        <taxon>Eukaryota</taxon>
        <taxon>Metazoa</taxon>
        <taxon>Chordata</taxon>
        <taxon>Craniata</taxon>
        <taxon>Vertebrata</taxon>
        <taxon>Euteleostomi</taxon>
        <taxon>Actinopterygii</taxon>
        <taxon>Neopterygii</taxon>
        <taxon>Teleostei</taxon>
        <taxon>Neoteleostei</taxon>
        <taxon>Acanthomorphata</taxon>
        <taxon>Carangaria</taxon>
        <taxon>Pleuronectiformes</taxon>
        <taxon>Pleuronectoidei</taxon>
        <taxon>Pleuronectidae</taxon>
        <taxon>Pleuronectes</taxon>
    </lineage>
</organism>
<dbReference type="InterPro" id="IPR053899">
    <property type="entry name" value="C5orf34-like_2nd"/>
</dbReference>
<dbReference type="AlphaFoldDB" id="A0A9N7USS8"/>
<evidence type="ECO:0000313" key="6">
    <source>
        <dbReference type="Proteomes" id="UP001153269"/>
    </source>
</evidence>
<evidence type="ECO:0008006" key="7">
    <source>
        <dbReference type="Google" id="ProtNLM"/>
    </source>
</evidence>
<dbReference type="Pfam" id="PF15025">
    <property type="entry name" value="C5orf34-like_N"/>
    <property type="match status" value="1"/>
</dbReference>
<evidence type="ECO:0000259" key="4">
    <source>
        <dbReference type="Pfam" id="PF22834"/>
    </source>
</evidence>
<dbReference type="InterPro" id="IPR027830">
    <property type="entry name" value="C5orf34-like_N"/>
</dbReference>
<feature type="compositionally biased region" description="Basic and acidic residues" evidence="1">
    <location>
        <begin position="8"/>
        <end position="35"/>
    </location>
</feature>
<feature type="domain" description="C5orf34-like N-terminal" evidence="2">
    <location>
        <begin position="42"/>
        <end position="111"/>
    </location>
</feature>
<evidence type="ECO:0000313" key="5">
    <source>
        <dbReference type="EMBL" id="CAB1435684.1"/>
    </source>
</evidence>
<keyword evidence="6" id="KW-1185">Reference proteome</keyword>
<evidence type="ECO:0000259" key="2">
    <source>
        <dbReference type="Pfam" id="PF15025"/>
    </source>
</evidence>
<dbReference type="InterPro" id="IPR053900">
    <property type="entry name" value="C5orf34-like_dom"/>
</dbReference>
<dbReference type="Pfam" id="PF22833">
    <property type="entry name" value="C5orf34_2nd"/>
    <property type="match status" value="1"/>
</dbReference>
<accession>A0A9N7USS8</accession>
<feature type="domain" description="C5orf34-like second" evidence="3">
    <location>
        <begin position="153"/>
        <end position="240"/>
    </location>
</feature>
<dbReference type="PANTHER" id="PTHR34531:SF1">
    <property type="entry name" value="CHROMOSOME 5 OPEN READING FRAME 34"/>
    <property type="match status" value="1"/>
</dbReference>
<sequence>MRKRRGEKMKEEDTRVEDDRGKGRRVERSSLKMETDPSVSSMVMLEDESVDVRYVNGSQLQVSPCGGEFLLVKASHPSLHPLQPRERVRQRTRFTISSYKELMTAALAFRNKFASRPYLPQELVPAEHKTSCSIDSDVMWPEFSSCEAELGPGGETIIRSEEGRATLMLSPSGEEFSIEFQCRLSQVQNHQHSAESCSRDAECRASRQQHPGAMYQSTTVVQHHSCFAYAPMWRYPLSLALHHWTTRVSQPKEVAAVGSDYSAQADRKINMSDISSEERRSCLPQALALTCLSPHRHRWKSKDEDLPAELMKVMWCQGVTYRILSGAVSVIEVSPGDGSVIRSNGVLNTYFTHHRPELQSGRVKEISYHLNNLPTVVVGQAYSICSIVNRASRILTCYDQAKQSLTLPATLSCLQGTIESRYFSKPAVLEGNLAPVEHQMIVTERQENMSDIVAAEVEKIQRFNFLLENSQLQRGEKACLEQKCPSAEEETHEPLSESSIAEALQRTSKAIQEIDALVSATTLT</sequence>
<dbReference type="PANTHER" id="PTHR34531">
    <property type="entry name" value="ZGC:153352"/>
    <property type="match status" value="1"/>
</dbReference>
<protein>
    <recommendedName>
        <fullName evidence="7">DUF4524 domain-containing protein</fullName>
    </recommendedName>
</protein>
<evidence type="ECO:0000259" key="3">
    <source>
        <dbReference type="Pfam" id="PF22833"/>
    </source>
</evidence>
<reference evidence="5" key="1">
    <citation type="submission" date="2020-03" db="EMBL/GenBank/DDBJ databases">
        <authorList>
            <person name="Weist P."/>
        </authorList>
    </citation>
    <scope>NUCLEOTIDE SEQUENCE</scope>
</reference>
<evidence type="ECO:0000256" key="1">
    <source>
        <dbReference type="SAM" id="MobiDB-lite"/>
    </source>
</evidence>
<dbReference type="InterPro" id="IPR053901">
    <property type="entry name" value="C5orf34-like"/>
</dbReference>
<feature type="region of interest" description="Disordered" evidence="1">
    <location>
        <begin position="1"/>
        <end position="39"/>
    </location>
</feature>
<feature type="domain" description="C5orf34-like" evidence="4">
    <location>
        <begin position="311"/>
        <end position="395"/>
    </location>
</feature>
<name>A0A9N7USS8_PLEPL</name>